<dbReference type="OrthoDB" id="696485at2759"/>
<keyword evidence="3" id="KW-1185">Reference proteome</keyword>
<gene>
    <name evidence="2" type="ORF">PHAVU_004G108700g</name>
</gene>
<evidence type="ECO:0000256" key="1">
    <source>
        <dbReference type="SAM" id="Phobius"/>
    </source>
</evidence>
<sequence length="101" mass="12173">MTGAVSWRIWGLCLEWLGFSLVLHCDAQMHFKMFKLIGIVSEIWNHRNNVVFKNGRVDLVEVFTMVQRKIWSWVTVKERLVDFSYSYWCLEPLYCMSYMRV</sequence>
<keyword evidence="1" id="KW-1133">Transmembrane helix</keyword>
<keyword evidence="1" id="KW-0812">Transmembrane</keyword>
<dbReference type="AlphaFoldDB" id="V7C498"/>
<dbReference type="Proteomes" id="UP000000226">
    <property type="component" value="Chromosome 4"/>
</dbReference>
<dbReference type="EMBL" id="CM002291">
    <property type="protein sequence ID" value="ESW24178.1"/>
    <property type="molecule type" value="Genomic_DNA"/>
</dbReference>
<name>V7C498_PHAVU</name>
<accession>V7C498</accession>
<keyword evidence="1" id="KW-0472">Membrane</keyword>
<evidence type="ECO:0000313" key="3">
    <source>
        <dbReference type="Proteomes" id="UP000000226"/>
    </source>
</evidence>
<feature type="transmembrane region" description="Helical" evidence="1">
    <location>
        <begin position="6"/>
        <end position="25"/>
    </location>
</feature>
<protein>
    <submittedName>
        <fullName evidence="2">Uncharacterized protein</fullName>
    </submittedName>
</protein>
<proteinExistence type="predicted"/>
<dbReference type="Gramene" id="ESW24178">
    <property type="protein sequence ID" value="ESW24178"/>
    <property type="gene ID" value="PHAVU_004G108700g"/>
</dbReference>
<reference evidence="3" key="1">
    <citation type="journal article" date="2014" name="Nat. Genet.">
        <title>A reference genome for common bean and genome-wide analysis of dual domestications.</title>
        <authorList>
            <person name="Schmutz J."/>
            <person name="McClean P.E."/>
            <person name="Mamidi S."/>
            <person name="Wu G.A."/>
            <person name="Cannon S.B."/>
            <person name="Grimwood J."/>
            <person name="Jenkins J."/>
            <person name="Shu S."/>
            <person name="Song Q."/>
            <person name="Chavarro C."/>
            <person name="Torres-Torres M."/>
            <person name="Geffroy V."/>
            <person name="Moghaddam S.M."/>
            <person name="Gao D."/>
            <person name="Abernathy B."/>
            <person name="Barry K."/>
            <person name="Blair M."/>
            <person name="Brick M.A."/>
            <person name="Chovatia M."/>
            <person name="Gepts P."/>
            <person name="Goodstein D.M."/>
            <person name="Gonzales M."/>
            <person name="Hellsten U."/>
            <person name="Hyten D.L."/>
            <person name="Jia G."/>
            <person name="Kelly J.D."/>
            <person name="Kudrna D."/>
            <person name="Lee R."/>
            <person name="Richard M.M."/>
            <person name="Miklas P.N."/>
            <person name="Osorno J.M."/>
            <person name="Rodrigues J."/>
            <person name="Thareau V."/>
            <person name="Urrea C.A."/>
            <person name="Wang M."/>
            <person name="Yu Y."/>
            <person name="Zhang M."/>
            <person name="Wing R.A."/>
            <person name="Cregan P.B."/>
            <person name="Rokhsar D.S."/>
            <person name="Jackson S.A."/>
        </authorList>
    </citation>
    <scope>NUCLEOTIDE SEQUENCE [LARGE SCALE GENOMIC DNA]</scope>
    <source>
        <strain evidence="3">cv. G19833</strain>
    </source>
</reference>
<evidence type="ECO:0000313" key="2">
    <source>
        <dbReference type="EMBL" id="ESW24178.1"/>
    </source>
</evidence>
<organism evidence="2 3">
    <name type="scientific">Phaseolus vulgaris</name>
    <name type="common">Kidney bean</name>
    <name type="synonym">French bean</name>
    <dbReference type="NCBI Taxonomy" id="3885"/>
    <lineage>
        <taxon>Eukaryota</taxon>
        <taxon>Viridiplantae</taxon>
        <taxon>Streptophyta</taxon>
        <taxon>Embryophyta</taxon>
        <taxon>Tracheophyta</taxon>
        <taxon>Spermatophyta</taxon>
        <taxon>Magnoliopsida</taxon>
        <taxon>eudicotyledons</taxon>
        <taxon>Gunneridae</taxon>
        <taxon>Pentapetalae</taxon>
        <taxon>rosids</taxon>
        <taxon>fabids</taxon>
        <taxon>Fabales</taxon>
        <taxon>Fabaceae</taxon>
        <taxon>Papilionoideae</taxon>
        <taxon>50 kb inversion clade</taxon>
        <taxon>NPAAA clade</taxon>
        <taxon>indigoferoid/millettioid clade</taxon>
        <taxon>Phaseoleae</taxon>
        <taxon>Phaseolus</taxon>
    </lineage>
</organism>